<sequence length="207" mass="22889">MADEPSTSSEDRFAPVQVDLKNPELALLLAWLLPGAGHLYQGRTGKGILFMVCILFTFFVGLSMGGGRVVYARWDMSEKRLPYLCQIGVGLPAAPALYQAYLVKERKPPVEIFGVPLMAPPINDHELGQLHRDYGFRFEMGTLYTMVAGLLNVLVIFDAYAGPVFVVPEKEKKRRLRESKENPPPADGDTADEKTDEKTDATATADN</sequence>
<keyword evidence="2" id="KW-0812">Transmembrane</keyword>
<evidence type="ECO:0000256" key="1">
    <source>
        <dbReference type="SAM" id="MobiDB-lite"/>
    </source>
</evidence>
<keyword evidence="2" id="KW-1133">Transmembrane helix</keyword>
<feature type="transmembrane region" description="Helical" evidence="2">
    <location>
        <begin position="143"/>
        <end position="167"/>
    </location>
</feature>
<feature type="region of interest" description="Disordered" evidence="1">
    <location>
        <begin position="171"/>
        <end position="207"/>
    </location>
</feature>
<proteinExistence type="predicted"/>
<dbReference type="InterPro" id="IPR046499">
    <property type="entry name" value="DUF6677"/>
</dbReference>
<evidence type="ECO:0000313" key="5">
    <source>
        <dbReference type="Proteomes" id="UP001139103"/>
    </source>
</evidence>
<organism evidence="4 5">
    <name type="scientific">Blastopirellula sediminis</name>
    <dbReference type="NCBI Taxonomy" id="2894196"/>
    <lineage>
        <taxon>Bacteria</taxon>
        <taxon>Pseudomonadati</taxon>
        <taxon>Planctomycetota</taxon>
        <taxon>Planctomycetia</taxon>
        <taxon>Pirellulales</taxon>
        <taxon>Pirellulaceae</taxon>
        <taxon>Blastopirellula</taxon>
    </lineage>
</organism>
<keyword evidence="5" id="KW-1185">Reference proteome</keyword>
<feature type="compositionally biased region" description="Basic and acidic residues" evidence="1">
    <location>
        <begin position="191"/>
        <end position="200"/>
    </location>
</feature>
<evidence type="ECO:0000313" key="4">
    <source>
        <dbReference type="EMBL" id="MCC9629882.1"/>
    </source>
</evidence>
<evidence type="ECO:0000256" key="2">
    <source>
        <dbReference type="SAM" id="Phobius"/>
    </source>
</evidence>
<reference evidence="4" key="1">
    <citation type="submission" date="2021-11" db="EMBL/GenBank/DDBJ databases">
        <title>Genome sequence.</title>
        <authorList>
            <person name="Sun Q."/>
        </authorList>
    </citation>
    <scope>NUCLEOTIDE SEQUENCE</scope>
    <source>
        <strain evidence="4">JC732</strain>
    </source>
</reference>
<dbReference type="AlphaFoldDB" id="A0A9X1MP71"/>
<dbReference type="EMBL" id="JAJKFT010000010">
    <property type="protein sequence ID" value="MCC9629882.1"/>
    <property type="molecule type" value="Genomic_DNA"/>
</dbReference>
<feature type="transmembrane region" description="Helical" evidence="2">
    <location>
        <begin position="83"/>
        <end position="101"/>
    </location>
</feature>
<keyword evidence="2" id="KW-0472">Membrane</keyword>
<comment type="caution">
    <text evidence="4">The sequence shown here is derived from an EMBL/GenBank/DDBJ whole genome shotgun (WGS) entry which is preliminary data.</text>
</comment>
<protein>
    <recommendedName>
        <fullName evidence="3">DUF6677 domain-containing protein</fullName>
    </recommendedName>
</protein>
<dbReference type="Proteomes" id="UP001139103">
    <property type="component" value="Unassembled WGS sequence"/>
</dbReference>
<name>A0A9X1MP71_9BACT</name>
<feature type="transmembrane region" description="Helical" evidence="2">
    <location>
        <begin position="48"/>
        <end position="71"/>
    </location>
</feature>
<gene>
    <name evidence="4" type="ORF">LOC68_15940</name>
</gene>
<feature type="domain" description="DUF6677" evidence="3">
    <location>
        <begin position="25"/>
        <end position="170"/>
    </location>
</feature>
<evidence type="ECO:0000259" key="3">
    <source>
        <dbReference type="Pfam" id="PF20382"/>
    </source>
</evidence>
<dbReference type="RefSeq" id="WP_230220536.1">
    <property type="nucleotide sequence ID" value="NZ_JAJKFT010000010.1"/>
</dbReference>
<accession>A0A9X1MP71</accession>
<dbReference type="Pfam" id="PF20382">
    <property type="entry name" value="DUF6677"/>
    <property type="match status" value="1"/>
</dbReference>